<keyword evidence="2" id="KW-1185">Reference proteome</keyword>
<name>A0AAD5C0E9_AMBAR</name>
<comment type="caution">
    <text evidence="1">The sequence shown here is derived from an EMBL/GenBank/DDBJ whole genome shotgun (WGS) entry which is preliminary data.</text>
</comment>
<evidence type="ECO:0000313" key="2">
    <source>
        <dbReference type="Proteomes" id="UP001206925"/>
    </source>
</evidence>
<dbReference type="Proteomes" id="UP001206925">
    <property type="component" value="Unassembled WGS sequence"/>
</dbReference>
<sequence length="14" mass="1649">MIKHALLKNQTQSH</sequence>
<evidence type="ECO:0000313" key="1">
    <source>
        <dbReference type="EMBL" id="KAI7731993.1"/>
    </source>
</evidence>
<proteinExistence type="predicted"/>
<organism evidence="1 2">
    <name type="scientific">Ambrosia artemisiifolia</name>
    <name type="common">Common ragweed</name>
    <dbReference type="NCBI Taxonomy" id="4212"/>
    <lineage>
        <taxon>Eukaryota</taxon>
        <taxon>Viridiplantae</taxon>
        <taxon>Streptophyta</taxon>
        <taxon>Embryophyta</taxon>
        <taxon>Tracheophyta</taxon>
        <taxon>Spermatophyta</taxon>
        <taxon>Magnoliopsida</taxon>
        <taxon>eudicotyledons</taxon>
        <taxon>Gunneridae</taxon>
        <taxon>Pentapetalae</taxon>
        <taxon>asterids</taxon>
        <taxon>campanulids</taxon>
        <taxon>Asterales</taxon>
        <taxon>Asteraceae</taxon>
        <taxon>Asteroideae</taxon>
        <taxon>Heliantheae alliance</taxon>
        <taxon>Heliantheae</taxon>
        <taxon>Ambrosia</taxon>
    </lineage>
</organism>
<gene>
    <name evidence="1" type="ORF">M8C21_030181</name>
</gene>
<protein>
    <submittedName>
        <fullName evidence="1">Uncharacterized protein</fullName>
    </submittedName>
</protein>
<dbReference type="EMBL" id="JAMZMK010010344">
    <property type="protein sequence ID" value="KAI7731993.1"/>
    <property type="molecule type" value="Genomic_DNA"/>
</dbReference>
<accession>A0AAD5C0E9</accession>
<reference evidence="1" key="1">
    <citation type="submission" date="2022-06" db="EMBL/GenBank/DDBJ databases">
        <title>Uncovering the hologenomic basis of an extraordinary plant invasion.</title>
        <authorList>
            <person name="Bieker V.C."/>
            <person name="Martin M.D."/>
            <person name="Gilbert T."/>
            <person name="Hodgins K."/>
            <person name="Battlay P."/>
            <person name="Petersen B."/>
            <person name="Wilson J."/>
        </authorList>
    </citation>
    <scope>NUCLEOTIDE SEQUENCE</scope>
    <source>
        <strain evidence="1">AA19_3_7</strain>
        <tissue evidence="1">Leaf</tissue>
    </source>
</reference>